<keyword evidence="4 7" id="KW-0418">Kinase</keyword>
<keyword evidence="8" id="KW-1185">Reference proteome</keyword>
<keyword evidence="2" id="KW-0808">Transferase</keyword>
<accession>A0AAD6VL33</accession>
<dbReference type="PROSITE" id="PS51158">
    <property type="entry name" value="ALPHA_KINASE"/>
    <property type="match status" value="1"/>
</dbReference>
<gene>
    <name evidence="7" type="ORF">GGX14DRAFT_621077</name>
</gene>
<dbReference type="AlphaFoldDB" id="A0AAD6VL33"/>
<evidence type="ECO:0000259" key="6">
    <source>
        <dbReference type="PROSITE" id="PS51158"/>
    </source>
</evidence>
<name>A0AAD6VL33_9AGAR</name>
<dbReference type="PANTHER" id="PTHR45992:SF2">
    <property type="entry name" value="EUKARYOTIC ELONGATION FACTOR 2 KINASE"/>
    <property type="match status" value="1"/>
</dbReference>
<dbReference type="InterPro" id="IPR051852">
    <property type="entry name" value="Alpha-type_PK"/>
</dbReference>
<keyword evidence="1" id="KW-0723">Serine/threonine-protein kinase</keyword>
<dbReference type="EMBL" id="JARJCW010000023">
    <property type="protein sequence ID" value="KAJ7212692.1"/>
    <property type="molecule type" value="Genomic_DNA"/>
</dbReference>
<dbReference type="SUPFAM" id="SSF56112">
    <property type="entry name" value="Protein kinase-like (PK-like)"/>
    <property type="match status" value="1"/>
</dbReference>
<dbReference type="GO" id="GO:0005524">
    <property type="term" value="F:ATP binding"/>
    <property type="evidence" value="ECO:0007669"/>
    <property type="project" value="UniProtKB-KW"/>
</dbReference>
<dbReference type="PANTHER" id="PTHR45992">
    <property type="entry name" value="EUKARYOTIC ELONGATION FACTOR 2 KINASE-RELATED"/>
    <property type="match status" value="1"/>
</dbReference>
<sequence length="577" mass="63760">MSAADTQCTSLSPETAGMACKRSYPNKTSPGLCAGCELLSTLSGEALRRTSEYPRCGYCGTIYKPMTQQYNGKMICGTCATLAGVSPTSSVTAQEQAARAQRMLALSQQGARQRASNRAGTATIGAPNAQRVFISADVWVSGAGSKPKQQSSIGRMGFQFDLNAELSGTVIPRLLQALEGAWGERHQSTLKSSHIKLRFHGNAELLVHELDITIEQFIQAHRDYPAAKHFPASAKYLTTAHGVYPAFIYFEFHIQADLYFDDTGETVQFHNTVKRKAKDDRNDYKRARTSELPPVSLQSTFRPRDIVPKTLVTISRQSVSCNTTGEVQICADSEELTSPSHIRDARLAKGTMKMVYQLDTPDESFALKRFYRISNDNSPVSVEDNSKHLTEEILLVAEAKYFLEKFYEHGETYSADLDTTLSISQAWLATEKVAEGETPSVASGISDDQHWEHDEHVDGITWLMEPLRSGHVTKFRGTLGFGGVPKGKLAATVDAFIHFTYLYSQKTMVLCDIQTMKQRIDGRAMNVIFDPMVHSLAGNRGPGDHGNKGIQNFIGTHDCNVKCRSLRLEVLEDSDDD</sequence>
<dbReference type="CDD" id="cd04515">
    <property type="entry name" value="Alpha_kinase"/>
    <property type="match status" value="1"/>
</dbReference>
<proteinExistence type="predicted"/>
<evidence type="ECO:0000256" key="3">
    <source>
        <dbReference type="ARBA" id="ARBA00022741"/>
    </source>
</evidence>
<dbReference type="GO" id="GO:1903013">
    <property type="term" value="P:response to differentiation-inducing factor 1"/>
    <property type="evidence" value="ECO:0007669"/>
    <property type="project" value="TreeGrafter"/>
</dbReference>
<dbReference type="Gene3D" id="3.20.200.10">
    <property type="entry name" value="MHCK/EF2 kinase"/>
    <property type="match status" value="1"/>
</dbReference>
<organism evidence="7 8">
    <name type="scientific">Mycena pura</name>
    <dbReference type="NCBI Taxonomy" id="153505"/>
    <lineage>
        <taxon>Eukaryota</taxon>
        <taxon>Fungi</taxon>
        <taxon>Dikarya</taxon>
        <taxon>Basidiomycota</taxon>
        <taxon>Agaricomycotina</taxon>
        <taxon>Agaricomycetes</taxon>
        <taxon>Agaricomycetidae</taxon>
        <taxon>Agaricales</taxon>
        <taxon>Marasmiineae</taxon>
        <taxon>Mycenaceae</taxon>
        <taxon>Mycena</taxon>
    </lineage>
</organism>
<feature type="domain" description="Alpha-type protein kinase" evidence="6">
    <location>
        <begin position="310"/>
        <end position="571"/>
    </location>
</feature>
<evidence type="ECO:0000313" key="8">
    <source>
        <dbReference type="Proteomes" id="UP001219525"/>
    </source>
</evidence>
<dbReference type="GO" id="GO:0031037">
    <property type="term" value="P:myosin II filament disassembly"/>
    <property type="evidence" value="ECO:0007669"/>
    <property type="project" value="TreeGrafter"/>
</dbReference>
<reference evidence="7" key="1">
    <citation type="submission" date="2023-03" db="EMBL/GenBank/DDBJ databases">
        <title>Massive genome expansion in bonnet fungi (Mycena s.s.) driven by repeated elements and novel gene families across ecological guilds.</title>
        <authorList>
            <consortium name="Lawrence Berkeley National Laboratory"/>
            <person name="Harder C.B."/>
            <person name="Miyauchi S."/>
            <person name="Viragh M."/>
            <person name="Kuo A."/>
            <person name="Thoen E."/>
            <person name="Andreopoulos B."/>
            <person name="Lu D."/>
            <person name="Skrede I."/>
            <person name="Drula E."/>
            <person name="Henrissat B."/>
            <person name="Morin E."/>
            <person name="Kohler A."/>
            <person name="Barry K."/>
            <person name="LaButti K."/>
            <person name="Morin E."/>
            <person name="Salamov A."/>
            <person name="Lipzen A."/>
            <person name="Mereny Z."/>
            <person name="Hegedus B."/>
            <person name="Baldrian P."/>
            <person name="Stursova M."/>
            <person name="Weitz H."/>
            <person name="Taylor A."/>
            <person name="Grigoriev I.V."/>
            <person name="Nagy L.G."/>
            <person name="Martin F."/>
            <person name="Kauserud H."/>
        </authorList>
    </citation>
    <scope>NUCLEOTIDE SEQUENCE</scope>
    <source>
        <strain evidence="7">9144</strain>
    </source>
</reference>
<evidence type="ECO:0000313" key="7">
    <source>
        <dbReference type="EMBL" id="KAJ7212692.1"/>
    </source>
</evidence>
<dbReference type="SMART" id="SM00811">
    <property type="entry name" value="Alpha_kinase"/>
    <property type="match status" value="1"/>
</dbReference>
<dbReference type="GO" id="GO:0004674">
    <property type="term" value="F:protein serine/threonine kinase activity"/>
    <property type="evidence" value="ECO:0007669"/>
    <property type="project" value="UniProtKB-KW"/>
</dbReference>
<dbReference type="InterPro" id="IPR011009">
    <property type="entry name" value="Kinase-like_dom_sf"/>
</dbReference>
<evidence type="ECO:0000256" key="4">
    <source>
        <dbReference type="ARBA" id="ARBA00022777"/>
    </source>
</evidence>
<dbReference type="Proteomes" id="UP001219525">
    <property type="component" value="Unassembled WGS sequence"/>
</dbReference>
<keyword evidence="5" id="KW-0067">ATP-binding</keyword>
<protein>
    <submittedName>
        <fullName evidence="7">Kinase-like domain-containing protein</fullName>
    </submittedName>
</protein>
<comment type="caution">
    <text evidence="7">The sequence shown here is derived from an EMBL/GenBank/DDBJ whole genome shotgun (WGS) entry which is preliminary data.</text>
</comment>
<keyword evidence="3" id="KW-0547">Nucleotide-binding</keyword>
<dbReference type="InterPro" id="IPR004166">
    <property type="entry name" value="a-kinase_dom"/>
</dbReference>
<evidence type="ECO:0000256" key="1">
    <source>
        <dbReference type="ARBA" id="ARBA00022527"/>
    </source>
</evidence>
<evidence type="ECO:0000256" key="2">
    <source>
        <dbReference type="ARBA" id="ARBA00022679"/>
    </source>
</evidence>
<evidence type="ECO:0000256" key="5">
    <source>
        <dbReference type="ARBA" id="ARBA00022840"/>
    </source>
</evidence>
<dbReference type="Pfam" id="PF02816">
    <property type="entry name" value="Alpha_kinase"/>
    <property type="match status" value="1"/>
</dbReference>